<dbReference type="KEGG" id="trr:M419DRAFT_126507"/>
<name>A0A024SM17_HYPJR</name>
<feature type="region of interest" description="Disordered" evidence="1">
    <location>
        <begin position="96"/>
        <end position="217"/>
    </location>
</feature>
<dbReference type="AlphaFoldDB" id="A0A024SM17"/>
<dbReference type="Proteomes" id="UP000024376">
    <property type="component" value="Unassembled WGS sequence"/>
</dbReference>
<dbReference type="EMBL" id="KI911139">
    <property type="protein sequence ID" value="ETS07078.1"/>
    <property type="molecule type" value="Genomic_DNA"/>
</dbReference>
<accession>A0A024SM17</accession>
<dbReference type="OrthoDB" id="4899822at2759"/>
<sequence length="339" mass="37482">MSAVSSFSDSREFLGVHRDAHSFRSSYHRLARKCRRNPSPSIPTTTALVSAALTSAAPVVKFEARRPRVLFVPDIPKPSHSTITLSHYASVSQTSLSAAVGGQDAPPQTPSPEPAALRPRPRISIRTTTIDDGTPYQSPSSRETLRNNSSKESLASPTPSPATTISLTSPRLEVPISPHSPRRNRFSRGHSPACPLRNASQDSHLSQSSLRTTGSPVSNKFEDLLQAIGSMVDDHVRQLRGSLLSPVGKSSKLPRDHCRETLVSLQQEIHSLLQRPPTDPTNTLRYRALFELYHELRETLVSFQRDLAAERISDNYCADFCQNIVDYGKRLNSFVVKTW</sequence>
<organism evidence="2 3">
    <name type="scientific">Hypocrea jecorina (strain ATCC 56765 / BCRC 32924 / NRRL 11460 / Rut C-30)</name>
    <name type="common">Trichoderma reesei</name>
    <dbReference type="NCBI Taxonomy" id="1344414"/>
    <lineage>
        <taxon>Eukaryota</taxon>
        <taxon>Fungi</taxon>
        <taxon>Dikarya</taxon>
        <taxon>Ascomycota</taxon>
        <taxon>Pezizomycotina</taxon>
        <taxon>Sordariomycetes</taxon>
        <taxon>Hypocreomycetidae</taxon>
        <taxon>Hypocreales</taxon>
        <taxon>Hypocreaceae</taxon>
        <taxon>Trichoderma</taxon>
    </lineage>
</organism>
<gene>
    <name evidence="2" type="ORF">M419DRAFT_126507</name>
</gene>
<evidence type="ECO:0000256" key="1">
    <source>
        <dbReference type="SAM" id="MobiDB-lite"/>
    </source>
</evidence>
<evidence type="ECO:0000313" key="2">
    <source>
        <dbReference type="EMBL" id="ETS07078.1"/>
    </source>
</evidence>
<feature type="compositionally biased region" description="Polar residues" evidence="1">
    <location>
        <begin position="198"/>
        <end position="217"/>
    </location>
</feature>
<feature type="compositionally biased region" description="Polar residues" evidence="1">
    <location>
        <begin position="135"/>
        <end position="169"/>
    </location>
</feature>
<dbReference type="HOGENOM" id="CLU_819059_0_0_1"/>
<proteinExistence type="predicted"/>
<evidence type="ECO:0000313" key="3">
    <source>
        <dbReference type="Proteomes" id="UP000024376"/>
    </source>
</evidence>
<protein>
    <submittedName>
        <fullName evidence="2">Uncharacterized protein</fullName>
    </submittedName>
</protein>
<reference evidence="3" key="1">
    <citation type="journal article" date="2013" name="Ind. Biotechnol.">
        <title>Comparative genomics analysis of Trichoderma reesei strains.</title>
        <authorList>
            <person name="Koike H."/>
            <person name="Aerts A."/>
            <person name="LaButti K."/>
            <person name="Grigoriev I.V."/>
            <person name="Baker S.E."/>
        </authorList>
    </citation>
    <scope>NUCLEOTIDE SEQUENCE [LARGE SCALE GENOMIC DNA]</scope>
    <source>
        <strain evidence="3">ATCC 56765 / BCRC 32924 / NRRL 11460 / Rut C-30</strain>
    </source>
</reference>